<dbReference type="Proteomes" id="UP001259832">
    <property type="component" value="Unassembled WGS sequence"/>
</dbReference>
<evidence type="ECO:0000313" key="2">
    <source>
        <dbReference type="Proteomes" id="UP001259832"/>
    </source>
</evidence>
<dbReference type="AlphaFoldDB" id="A0AAD9G5S7"/>
<evidence type="ECO:0000313" key="1">
    <source>
        <dbReference type="EMBL" id="KAK1932313.1"/>
    </source>
</evidence>
<gene>
    <name evidence="1" type="ORF">P3T76_012307</name>
</gene>
<organism evidence="1 2">
    <name type="scientific">Phytophthora citrophthora</name>
    <dbReference type="NCBI Taxonomy" id="4793"/>
    <lineage>
        <taxon>Eukaryota</taxon>
        <taxon>Sar</taxon>
        <taxon>Stramenopiles</taxon>
        <taxon>Oomycota</taxon>
        <taxon>Peronosporomycetes</taxon>
        <taxon>Peronosporales</taxon>
        <taxon>Peronosporaceae</taxon>
        <taxon>Phytophthora</taxon>
    </lineage>
</organism>
<dbReference type="EMBL" id="JASMQC010000030">
    <property type="protein sequence ID" value="KAK1932313.1"/>
    <property type="molecule type" value="Genomic_DNA"/>
</dbReference>
<accession>A0AAD9G5S7</accession>
<sequence>MKRNINPDAVYGWLKLYKANNRVVKSTMEDAPEYLLWLRYAKEYAVAHPKWKSKLPKGA</sequence>
<comment type="caution">
    <text evidence="1">The sequence shown here is derived from an EMBL/GenBank/DDBJ whole genome shotgun (WGS) entry which is preliminary data.</text>
</comment>
<protein>
    <submittedName>
        <fullName evidence="1">Uncharacterized protein</fullName>
    </submittedName>
</protein>
<proteinExistence type="predicted"/>
<name>A0AAD9G5S7_9STRA</name>
<reference evidence="1" key="1">
    <citation type="submission" date="2023-08" db="EMBL/GenBank/DDBJ databases">
        <title>Reference Genome Resource for the Citrus Pathogen Phytophthora citrophthora.</title>
        <authorList>
            <person name="Moller H."/>
            <person name="Coetzee B."/>
            <person name="Rose L.J."/>
            <person name="Van Niekerk J.M."/>
        </authorList>
    </citation>
    <scope>NUCLEOTIDE SEQUENCE</scope>
    <source>
        <strain evidence="1">STE-U-9442</strain>
    </source>
</reference>
<keyword evidence="2" id="KW-1185">Reference proteome</keyword>